<feature type="compositionally biased region" description="Acidic residues" evidence="1">
    <location>
        <begin position="525"/>
        <end position="543"/>
    </location>
</feature>
<evidence type="ECO:0000256" key="1">
    <source>
        <dbReference type="SAM" id="MobiDB-lite"/>
    </source>
</evidence>
<accession>A0A8T0JAT9</accession>
<organism evidence="2 3">
    <name type="scientific">Ceratodon purpureus</name>
    <name type="common">Fire moss</name>
    <name type="synonym">Dicranum purpureum</name>
    <dbReference type="NCBI Taxonomy" id="3225"/>
    <lineage>
        <taxon>Eukaryota</taxon>
        <taxon>Viridiplantae</taxon>
        <taxon>Streptophyta</taxon>
        <taxon>Embryophyta</taxon>
        <taxon>Bryophyta</taxon>
        <taxon>Bryophytina</taxon>
        <taxon>Bryopsida</taxon>
        <taxon>Dicranidae</taxon>
        <taxon>Pseudoditrichales</taxon>
        <taxon>Ditrichaceae</taxon>
        <taxon>Ceratodon</taxon>
    </lineage>
</organism>
<dbReference type="AlphaFoldDB" id="A0A8T0JAT9"/>
<sequence length="543" mass="57947">MVGPVGVARGSLLSSVAYSRAVEAAVKVAKGGVGREHSREWGDAALRLLQSRSNSPLALLWAFLAFRKVGVVGELESGGLGSVGSLVSVAQSLLQSLKLVTAGFCSGPTAVAAAAPVVQVVVEALGAFTRGEKDAGVSETRKKKLWKSLRKVMLEVSGFISLCHHKDAPVVNGLFKAPSVNLGLDIWLSEGADFSSLFPFASQLKVDGFLNSIESVLYLGEVVETEVALLRLVAEVLERRSSASVAKKDELEKKLKHDVVVYARFLGSSSVILDMLLDAPLQVGGILAESEEAMLRDVLGEMAVAGVPNSGVFEEDRGALSAGDSAGRESVAFLKRVMIARQLAGEFRSRGEYLRASDLVAGLHRRGAPAELGEWLGERGSLRVLISTAVLGKQQDLVEWLLNASKADFNVVLDKAYIERPKTDSVEDVPAASMDLEEGGEDDESLFFIDTSKTYHKDAADTGFDADQEFVVAAGNIQADTKGDVLFDRSEQLERKRTRVGGKGKVAKAKQRKNANGAKAGGDLSDSEDMSEDDSEEESSMSE</sequence>
<comment type="caution">
    <text evidence="2">The sequence shown here is derived from an EMBL/GenBank/DDBJ whole genome shotgun (WGS) entry which is preliminary data.</text>
</comment>
<evidence type="ECO:0000313" key="3">
    <source>
        <dbReference type="Proteomes" id="UP000822688"/>
    </source>
</evidence>
<protein>
    <submittedName>
        <fullName evidence="2">Uncharacterized protein</fullName>
    </submittedName>
</protein>
<proteinExistence type="predicted"/>
<dbReference type="EMBL" id="CM026421">
    <property type="protein sequence ID" value="KAG0592396.1"/>
    <property type="molecule type" value="Genomic_DNA"/>
</dbReference>
<reference evidence="2" key="1">
    <citation type="submission" date="2020-06" db="EMBL/GenBank/DDBJ databases">
        <title>WGS assembly of Ceratodon purpureus strain R40.</title>
        <authorList>
            <person name="Carey S.B."/>
            <person name="Jenkins J."/>
            <person name="Shu S."/>
            <person name="Lovell J.T."/>
            <person name="Sreedasyam A."/>
            <person name="Maumus F."/>
            <person name="Tiley G.P."/>
            <person name="Fernandez-Pozo N."/>
            <person name="Barry K."/>
            <person name="Chen C."/>
            <person name="Wang M."/>
            <person name="Lipzen A."/>
            <person name="Daum C."/>
            <person name="Saski C.A."/>
            <person name="Payton A.C."/>
            <person name="Mcbreen J.C."/>
            <person name="Conrad R.E."/>
            <person name="Kollar L.M."/>
            <person name="Olsson S."/>
            <person name="Huttunen S."/>
            <person name="Landis J.B."/>
            <person name="Wickett N.J."/>
            <person name="Johnson M.G."/>
            <person name="Rensing S.A."/>
            <person name="Grimwood J."/>
            <person name="Schmutz J."/>
            <person name="Mcdaniel S.F."/>
        </authorList>
    </citation>
    <scope>NUCLEOTIDE SEQUENCE</scope>
    <source>
        <strain evidence="2">R40</strain>
    </source>
</reference>
<dbReference type="Proteomes" id="UP000822688">
    <property type="component" value="Chromosome 1"/>
</dbReference>
<gene>
    <name evidence="2" type="ORF">KC19_1G248800</name>
</gene>
<feature type="compositionally biased region" description="Basic residues" evidence="1">
    <location>
        <begin position="496"/>
        <end position="513"/>
    </location>
</feature>
<evidence type="ECO:0000313" key="2">
    <source>
        <dbReference type="EMBL" id="KAG0592396.1"/>
    </source>
</evidence>
<feature type="region of interest" description="Disordered" evidence="1">
    <location>
        <begin position="496"/>
        <end position="543"/>
    </location>
</feature>
<keyword evidence="3" id="KW-1185">Reference proteome</keyword>
<dbReference type="PANTHER" id="PTHR35505:SF1">
    <property type="entry name" value="SNF2 DOMAIN PROTEIN"/>
    <property type="match status" value="1"/>
</dbReference>
<dbReference type="PANTHER" id="PTHR35505">
    <property type="entry name" value="OS01G0600300 PROTEIN"/>
    <property type="match status" value="1"/>
</dbReference>
<name>A0A8T0JAT9_CERPU</name>